<gene>
    <name evidence="5" type="ORF">AB8O55_14250</name>
</gene>
<keyword evidence="6" id="KW-1185">Reference proteome</keyword>
<dbReference type="InterPro" id="IPR000524">
    <property type="entry name" value="Tscrpt_reg_HTH_GntR"/>
</dbReference>
<dbReference type="CDD" id="cd07377">
    <property type="entry name" value="WHTH_GntR"/>
    <property type="match status" value="1"/>
</dbReference>
<dbReference type="InterPro" id="IPR050679">
    <property type="entry name" value="Bact_HTH_transcr_reg"/>
</dbReference>
<evidence type="ECO:0000256" key="3">
    <source>
        <dbReference type="ARBA" id="ARBA00023163"/>
    </source>
</evidence>
<dbReference type="PROSITE" id="PS50949">
    <property type="entry name" value="HTH_GNTR"/>
    <property type="match status" value="1"/>
</dbReference>
<evidence type="ECO:0000256" key="1">
    <source>
        <dbReference type="ARBA" id="ARBA00023015"/>
    </source>
</evidence>
<sequence length="114" mass="12209">MRYQRVAAHPYQEMAAEIAGQIDSGELAPGTRLPSVRALAKQHEVSAMTAQKALNQLAQDGYAEAVSGLGYYVTERPAEGEAPADPATLSRQLAELQSTVAELRARVEALEGRS</sequence>
<dbReference type="SUPFAM" id="SSF46785">
    <property type="entry name" value="Winged helix' DNA-binding domain"/>
    <property type="match status" value="1"/>
</dbReference>
<dbReference type="PANTHER" id="PTHR44846">
    <property type="entry name" value="MANNOSYL-D-GLYCERATE TRANSPORT/METABOLISM SYSTEM REPRESSOR MNGR-RELATED"/>
    <property type="match status" value="1"/>
</dbReference>
<feature type="domain" description="HTH gntR-type" evidence="4">
    <location>
        <begin position="8"/>
        <end position="76"/>
    </location>
</feature>
<keyword evidence="1" id="KW-0805">Transcription regulation</keyword>
<evidence type="ECO:0000313" key="6">
    <source>
        <dbReference type="Proteomes" id="UP001564626"/>
    </source>
</evidence>
<comment type="caution">
    <text evidence="5">The sequence shown here is derived from an EMBL/GenBank/DDBJ whole genome shotgun (WGS) entry which is preliminary data.</text>
</comment>
<keyword evidence="3" id="KW-0804">Transcription</keyword>
<dbReference type="SMART" id="SM00345">
    <property type="entry name" value="HTH_GNTR"/>
    <property type="match status" value="1"/>
</dbReference>
<dbReference type="RefSeq" id="WP_369774909.1">
    <property type="nucleotide sequence ID" value="NZ_JBGEHV010000023.1"/>
</dbReference>
<accession>A0ABV4CJC0</accession>
<name>A0ABV4CJC0_9PSEU</name>
<evidence type="ECO:0000256" key="2">
    <source>
        <dbReference type="ARBA" id="ARBA00023125"/>
    </source>
</evidence>
<dbReference type="Proteomes" id="UP001564626">
    <property type="component" value="Unassembled WGS sequence"/>
</dbReference>
<dbReference type="InterPro" id="IPR036390">
    <property type="entry name" value="WH_DNA-bd_sf"/>
</dbReference>
<evidence type="ECO:0000313" key="5">
    <source>
        <dbReference type="EMBL" id="MEY8040563.1"/>
    </source>
</evidence>
<dbReference type="Gene3D" id="1.10.10.10">
    <property type="entry name" value="Winged helix-like DNA-binding domain superfamily/Winged helix DNA-binding domain"/>
    <property type="match status" value="1"/>
</dbReference>
<evidence type="ECO:0000259" key="4">
    <source>
        <dbReference type="PROSITE" id="PS50949"/>
    </source>
</evidence>
<reference evidence="5 6" key="1">
    <citation type="submission" date="2024-08" db="EMBL/GenBank/DDBJ databases">
        <title>Genome mining of Saccharopolyspora cebuensis PGLac3 from Nigerian medicinal plant.</title>
        <authorList>
            <person name="Ezeobiora C.E."/>
            <person name="Igbokwe N.H."/>
            <person name="Amin D.H."/>
            <person name="Mendie U.E."/>
        </authorList>
    </citation>
    <scope>NUCLEOTIDE SEQUENCE [LARGE SCALE GENOMIC DNA]</scope>
    <source>
        <strain evidence="5 6">PGLac3</strain>
    </source>
</reference>
<dbReference type="InterPro" id="IPR036388">
    <property type="entry name" value="WH-like_DNA-bd_sf"/>
</dbReference>
<proteinExistence type="predicted"/>
<dbReference type="EMBL" id="JBGEHV010000023">
    <property type="protein sequence ID" value="MEY8040563.1"/>
    <property type="molecule type" value="Genomic_DNA"/>
</dbReference>
<protein>
    <submittedName>
        <fullName evidence="5">GntR family transcriptional regulator</fullName>
    </submittedName>
</protein>
<dbReference type="Pfam" id="PF00392">
    <property type="entry name" value="GntR"/>
    <property type="match status" value="1"/>
</dbReference>
<keyword evidence="2" id="KW-0238">DNA-binding</keyword>
<organism evidence="5 6">
    <name type="scientific">Saccharopolyspora cebuensis</name>
    <dbReference type="NCBI Taxonomy" id="418759"/>
    <lineage>
        <taxon>Bacteria</taxon>
        <taxon>Bacillati</taxon>
        <taxon>Actinomycetota</taxon>
        <taxon>Actinomycetes</taxon>
        <taxon>Pseudonocardiales</taxon>
        <taxon>Pseudonocardiaceae</taxon>
        <taxon>Saccharopolyspora</taxon>
    </lineage>
</organism>